<dbReference type="InterPro" id="IPR004175">
    <property type="entry name" value="RNA_CPDase"/>
</dbReference>
<proteinExistence type="inferred from homology"/>
<keyword evidence="4" id="KW-1185">Reference proteome</keyword>
<name>A0ABP9E2E2_9ACTN</name>
<dbReference type="EC" id="3.1.4.58" evidence="2"/>
<evidence type="ECO:0000256" key="1">
    <source>
        <dbReference type="ARBA" id="ARBA00022801"/>
    </source>
</evidence>
<protein>
    <recommendedName>
        <fullName evidence="2">RNA 2',3'-cyclic phosphodiesterase</fullName>
        <shortName evidence="2">RNA 2',3'-CPDase</shortName>
        <ecNumber evidence="2">3.1.4.58</ecNumber>
    </recommendedName>
</protein>
<feature type="short sequence motif" description="HXTX 1" evidence="2">
    <location>
        <begin position="42"/>
        <end position="45"/>
    </location>
</feature>
<dbReference type="HAMAP" id="MF_01940">
    <property type="entry name" value="RNA_CPDase"/>
    <property type="match status" value="1"/>
</dbReference>
<evidence type="ECO:0000256" key="2">
    <source>
        <dbReference type="HAMAP-Rule" id="MF_01940"/>
    </source>
</evidence>
<gene>
    <name evidence="3" type="primary">thpR_1</name>
    <name evidence="3" type="ORF">GCM10023235_43940</name>
</gene>
<dbReference type="SUPFAM" id="SSF55144">
    <property type="entry name" value="LigT-like"/>
    <property type="match status" value="1"/>
</dbReference>
<dbReference type="Proteomes" id="UP001501752">
    <property type="component" value="Unassembled WGS sequence"/>
</dbReference>
<accession>A0ABP9E2E2</accession>
<sequence>MRLFVAVNPPVEALQELSDAAAPLHGLSGADRLRWSEPDGWHLTLAFLGEVPAADVEAMADRLERVASEHGAHRLRLAGAGCFGDRVLWVGVDGETWALRRLAEGVREAVEEAGAESDRHGFHPHLTLARAGSSHGTRRAVRRLAAGELRLMAAALEGWQGREWEAGALHLMRSEFGYGPARYTSLRSWPLARWEA</sequence>
<evidence type="ECO:0000313" key="3">
    <source>
        <dbReference type="EMBL" id="GAA4861054.1"/>
    </source>
</evidence>
<feature type="short sequence motif" description="HXTX 2" evidence="2">
    <location>
        <begin position="125"/>
        <end position="128"/>
    </location>
</feature>
<dbReference type="Pfam" id="PF13563">
    <property type="entry name" value="2_5_RNA_ligase2"/>
    <property type="match status" value="1"/>
</dbReference>
<dbReference type="PANTHER" id="PTHR35561:SF1">
    <property type="entry name" value="RNA 2',3'-CYCLIC PHOSPHODIESTERASE"/>
    <property type="match status" value="1"/>
</dbReference>
<dbReference type="NCBIfam" id="TIGR02258">
    <property type="entry name" value="2_5_ligase"/>
    <property type="match status" value="1"/>
</dbReference>
<dbReference type="RefSeq" id="WP_345698566.1">
    <property type="nucleotide sequence ID" value="NZ_BAABIS010000001.1"/>
</dbReference>
<dbReference type="PANTHER" id="PTHR35561">
    <property type="entry name" value="RNA 2',3'-CYCLIC PHOSPHODIESTERASE"/>
    <property type="match status" value="1"/>
</dbReference>
<feature type="active site" description="Proton donor" evidence="2">
    <location>
        <position position="42"/>
    </location>
</feature>
<dbReference type="Gene3D" id="3.90.1140.10">
    <property type="entry name" value="Cyclic phosphodiesterase"/>
    <property type="match status" value="1"/>
</dbReference>
<dbReference type="EMBL" id="BAABIS010000001">
    <property type="protein sequence ID" value="GAA4861054.1"/>
    <property type="molecule type" value="Genomic_DNA"/>
</dbReference>
<organism evidence="3 4">
    <name type="scientific">Kitasatospora terrestris</name>
    <dbReference type="NCBI Taxonomy" id="258051"/>
    <lineage>
        <taxon>Bacteria</taxon>
        <taxon>Bacillati</taxon>
        <taxon>Actinomycetota</taxon>
        <taxon>Actinomycetes</taxon>
        <taxon>Kitasatosporales</taxon>
        <taxon>Streptomycetaceae</taxon>
        <taxon>Kitasatospora</taxon>
    </lineage>
</organism>
<evidence type="ECO:0000313" key="4">
    <source>
        <dbReference type="Proteomes" id="UP001501752"/>
    </source>
</evidence>
<keyword evidence="1 2" id="KW-0378">Hydrolase</keyword>
<reference evidence="4" key="1">
    <citation type="journal article" date="2019" name="Int. J. Syst. Evol. Microbiol.">
        <title>The Global Catalogue of Microorganisms (GCM) 10K type strain sequencing project: providing services to taxonomists for standard genome sequencing and annotation.</title>
        <authorList>
            <consortium name="The Broad Institute Genomics Platform"/>
            <consortium name="The Broad Institute Genome Sequencing Center for Infectious Disease"/>
            <person name="Wu L."/>
            <person name="Ma J."/>
        </authorList>
    </citation>
    <scope>NUCLEOTIDE SEQUENCE [LARGE SCALE GENOMIC DNA]</scope>
    <source>
        <strain evidence="4">JCM 13006</strain>
    </source>
</reference>
<comment type="caution">
    <text evidence="3">The sequence shown here is derived from an EMBL/GenBank/DDBJ whole genome shotgun (WGS) entry which is preliminary data.</text>
</comment>
<comment type="catalytic activity">
    <reaction evidence="2">
        <text>a 3'-end 2',3'-cyclophospho-ribonucleotide-RNA + H2O = a 3'-end 2'-phospho-ribonucleotide-RNA + H(+)</text>
        <dbReference type="Rhea" id="RHEA:11828"/>
        <dbReference type="Rhea" id="RHEA-COMP:10464"/>
        <dbReference type="Rhea" id="RHEA-COMP:17353"/>
        <dbReference type="ChEBI" id="CHEBI:15377"/>
        <dbReference type="ChEBI" id="CHEBI:15378"/>
        <dbReference type="ChEBI" id="CHEBI:83064"/>
        <dbReference type="ChEBI" id="CHEBI:173113"/>
        <dbReference type="EC" id="3.1.4.58"/>
    </reaction>
</comment>
<dbReference type="InterPro" id="IPR009097">
    <property type="entry name" value="Cyclic_Pdiesterase"/>
</dbReference>
<comment type="function">
    <text evidence="2">Hydrolyzes RNA 2',3'-cyclic phosphodiester to an RNA 2'-phosphomonoester.</text>
</comment>
<comment type="similarity">
    <text evidence="2">Belongs to the 2H phosphoesterase superfamily. ThpR family.</text>
</comment>
<feature type="active site" description="Proton acceptor" evidence="2">
    <location>
        <position position="125"/>
    </location>
</feature>